<keyword evidence="4" id="KW-1185">Reference proteome</keyword>
<dbReference type="GO" id="GO:0008285">
    <property type="term" value="P:negative regulation of cell population proliferation"/>
    <property type="evidence" value="ECO:0007669"/>
    <property type="project" value="InterPro"/>
</dbReference>
<dbReference type="PANTHER" id="PTHR46348">
    <property type="entry name" value="DELETED IN LUNG AND ESOPHAGEAL CANCER PROTEIN 1"/>
    <property type="match status" value="1"/>
</dbReference>
<dbReference type="GO" id="GO:0015631">
    <property type="term" value="F:tubulin binding"/>
    <property type="evidence" value="ECO:0007669"/>
    <property type="project" value="TreeGrafter"/>
</dbReference>
<dbReference type="EMBL" id="MU825421">
    <property type="protein sequence ID" value="KAJ7390044.1"/>
    <property type="molecule type" value="Genomic_DNA"/>
</dbReference>
<dbReference type="GO" id="GO:0005929">
    <property type="term" value="C:cilium"/>
    <property type="evidence" value="ECO:0007669"/>
    <property type="project" value="TreeGrafter"/>
</dbReference>
<organism evidence="3 4">
    <name type="scientific">Desmophyllum pertusum</name>
    <dbReference type="NCBI Taxonomy" id="174260"/>
    <lineage>
        <taxon>Eukaryota</taxon>
        <taxon>Metazoa</taxon>
        <taxon>Cnidaria</taxon>
        <taxon>Anthozoa</taxon>
        <taxon>Hexacorallia</taxon>
        <taxon>Scleractinia</taxon>
        <taxon>Caryophylliina</taxon>
        <taxon>Caryophylliidae</taxon>
        <taxon>Desmophyllum</taxon>
    </lineage>
</organism>
<sequence>MAHAKDVEVEPPMHLQRPSSGRSQDVSHLLASVFREVFTRDVIGEDTVKNLAISKSGDAGYHDKYVEQLRKIQEERDRRHREADMLEAHIMQAQAAAMAADERELHRISEGYENYHALGLPPAKSSLRNCLDTQLLRRHNLIVPEDFSSEDVSPSKAPQADEVPSYARPTTSSQQRYRKTPPLTDYLDDTALSTSTWPWASLPPTQAKQKRDVDMSPPPSAKSRLSKSSVWRESMKPDQRQVEREDLQGYRAKQSTKGTHDLCHPSREASLSRTRRKRKRKWRLKKKTLKLPILLKYLLPHHLQLCLQSMKLDKFTSYFWELKNVSSSSRQLRITPPTTKYFSVGLGRFPGEHGVVAPGLSCQYPIKFAPDSLADYDDFIKGKNPGGSSYGYYTSGQKASSCALLVPST</sequence>
<evidence type="ECO:0000259" key="2">
    <source>
        <dbReference type="Pfam" id="PF23277"/>
    </source>
</evidence>
<evidence type="ECO:0000313" key="4">
    <source>
        <dbReference type="Proteomes" id="UP001163046"/>
    </source>
</evidence>
<reference evidence="3" key="1">
    <citation type="submission" date="2023-01" db="EMBL/GenBank/DDBJ databases">
        <title>Genome assembly of the deep-sea coral Lophelia pertusa.</title>
        <authorList>
            <person name="Herrera S."/>
            <person name="Cordes E."/>
        </authorList>
    </citation>
    <scope>NUCLEOTIDE SEQUENCE</scope>
    <source>
        <strain evidence="3">USNM1676648</strain>
        <tissue evidence="3">Polyp</tissue>
    </source>
</reference>
<protein>
    <submittedName>
        <fullName evidence="3">Deleted in lung and esophageal cancer protein 1</fullName>
    </submittedName>
</protein>
<feature type="compositionally biased region" description="Basic and acidic residues" evidence="1">
    <location>
        <begin position="233"/>
        <end position="248"/>
    </location>
</feature>
<gene>
    <name evidence="3" type="primary">DLEC1_3</name>
    <name evidence="3" type="ORF">OS493_027569</name>
</gene>
<evidence type="ECO:0000313" key="3">
    <source>
        <dbReference type="EMBL" id="KAJ7390044.1"/>
    </source>
</evidence>
<feature type="compositionally biased region" description="Polar residues" evidence="1">
    <location>
        <begin position="191"/>
        <end position="207"/>
    </location>
</feature>
<dbReference type="GO" id="GO:0005737">
    <property type="term" value="C:cytoplasm"/>
    <property type="evidence" value="ECO:0007669"/>
    <property type="project" value="TreeGrafter"/>
</dbReference>
<comment type="caution">
    <text evidence="3">The sequence shown here is derived from an EMBL/GenBank/DDBJ whole genome shotgun (WGS) entry which is preliminary data.</text>
</comment>
<feature type="region of interest" description="Disordered" evidence="1">
    <location>
        <begin position="1"/>
        <end position="24"/>
    </location>
</feature>
<dbReference type="Proteomes" id="UP001163046">
    <property type="component" value="Unassembled WGS sequence"/>
</dbReference>
<feature type="region of interest" description="Disordered" evidence="1">
    <location>
        <begin position="147"/>
        <end position="279"/>
    </location>
</feature>
<proteinExistence type="predicted"/>
<evidence type="ECO:0000256" key="1">
    <source>
        <dbReference type="SAM" id="MobiDB-lite"/>
    </source>
</evidence>
<dbReference type="OrthoDB" id="2115465at2759"/>
<feature type="compositionally biased region" description="Basic and acidic residues" evidence="1">
    <location>
        <begin position="258"/>
        <end position="267"/>
    </location>
</feature>
<feature type="domain" description="Deleted in lung and esophageal cancer protein 1 Ig-like" evidence="2">
    <location>
        <begin position="321"/>
        <end position="379"/>
    </location>
</feature>
<dbReference type="AlphaFoldDB" id="A0A9X0D9N2"/>
<dbReference type="InterPro" id="IPR059041">
    <property type="entry name" value="Ig_DLEC1_1"/>
</dbReference>
<name>A0A9X0D9N2_9CNID</name>
<dbReference type="Pfam" id="PF23277">
    <property type="entry name" value="Ig_Dlec1_1"/>
    <property type="match status" value="1"/>
</dbReference>
<dbReference type="PANTHER" id="PTHR46348:SF1">
    <property type="entry name" value="DELETED IN LUNG AND ESOPHAGEAL CANCER PROTEIN 1"/>
    <property type="match status" value="1"/>
</dbReference>
<dbReference type="InterPro" id="IPR033304">
    <property type="entry name" value="DLEC1"/>
</dbReference>
<accession>A0A9X0D9N2</accession>